<dbReference type="NCBIfam" id="TIGR01891">
    <property type="entry name" value="amidohydrolases"/>
    <property type="match status" value="1"/>
</dbReference>
<evidence type="ECO:0000259" key="4">
    <source>
        <dbReference type="Pfam" id="PF07687"/>
    </source>
</evidence>
<dbReference type="GO" id="GO:0019877">
    <property type="term" value="P:diaminopimelate biosynthetic process"/>
    <property type="evidence" value="ECO:0007669"/>
    <property type="project" value="UniProtKB-ARBA"/>
</dbReference>
<dbReference type="InterPro" id="IPR011650">
    <property type="entry name" value="Peptidase_M20_dimer"/>
</dbReference>
<dbReference type="InterPro" id="IPR017439">
    <property type="entry name" value="Amidohydrolase"/>
</dbReference>
<evidence type="ECO:0000256" key="3">
    <source>
        <dbReference type="PIRSR" id="PIRSR005962-1"/>
    </source>
</evidence>
<reference evidence="6" key="1">
    <citation type="submission" date="2016-10" db="EMBL/GenBank/DDBJ databases">
        <authorList>
            <person name="Varghese N."/>
            <person name="Submissions S."/>
        </authorList>
    </citation>
    <scope>NUCLEOTIDE SEQUENCE [LARGE SCALE GENOMIC DNA]</scope>
    <source>
        <strain evidence="6">CGMCC 1.8911</strain>
    </source>
</reference>
<keyword evidence="2 5" id="KW-0378">Hydrolase</keyword>
<dbReference type="Pfam" id="PF01546">
    <property type="entry name" value="Peptidase_M20"/>
    <property type="match status" value="1"/>
</dbReference>
<dbReference type="InterPro" id="IPR036264">
    <property type="entry name" value="Bact_exopeptidase_dim_dom"/>
</dbReference>
<name>A0A1G9B0Q4_9STAP</name>
<dbReference type="EMBL" id="FNFI01000007">
    <property type="protein sequence ID" value="SDK33018.1"/>
    <property type="molecule type" value="Genomic_DNA"/>
</dbReference>
<dbReference type="InterPro" id="IPR002933">
    <property type="entry name" value="Peptidase_M20"/>
</dbReference>
<dbReference type="OrthoDB" id="2985724at2"/>
<feature type="binding site" evidence="3">
    <location>
        <position position="167"/>
    </location>
    <ligand>
        <name>Mn(2+)</name>
        <dbReference type="ChEBI" id="CHEBI:29035"/>
        <label>2</label>
    </ligand>
</feature>
<evidence type="ECO:0000313" key="5">
    <source>
        <dbReference type="EMBL" id="SDK33018.1"/>
    </source>
</evidence>
<keyword evidence="3" id="KW-0479">Metal-binding</keyword>
<evidence type="ECO:0000313" key="6">
    <source>
        <dbReference type="Proteomes" id="UP000242700"/>
    </source>
</evidence>
<dbReference type="PANTHER" id="PTHR11014:SF63">
    <property type="entry name" value="METALLOPEPTIDASE, PUTATIVE (AFU_ORTHOLOGUE AFUA_6G09600)-RELATED"/>
    <property type="match status" value="1"/>
</dbReference>
<sequence>MSIRNIASAKLPEMVLHRRHMHMHPEVSFKEKETYKFILDKLTQHPELNIREHVGKNDDNEGAGIVASIGEGRPHIAVRADFDALPIEDQKEVPYKSQNPGAMHACGHDGHTSTLLGLVDAVVANKANLKGTVSFIFQYGEEEQPGGAKAMTDDGALEGVDKVYGQHYWSQFPTHEVQTKPGAMIASPDGFYITIQGSGGHAAYPDATVDPIVVAAELITNLQTAVSRQISPIENAVVTVGSVQGGDAFNVIPDTVRIVGTVRTFKQEVKEKIYEIFKNEVEYTTKKRGASADMKYTFGYPAVINHDAEAEVIAEAAKELGLPYKEADPLMIGEDFSYYILNKPGAFFYTGSGNENKKTTPAHHTDMFDLDEDALETALMMFMKILEKESVITWT</sequence>
<dbReference type="Proteomes" id="UP000242700">
    <property type="component" value="Unassembled WGS sequence"/>
</dbReference>
<dbReference type="SUPFAM" id="SSF53187">
    <property type="entry name" value="Zn-dependent exopeptidases"/>
    <property type="match status" value="1"/>
</dbReference>
<dbReference type="FunFam" id="3.30.70.360:FF:000001">
    <property type="entry name" value="N-acetyldiaminopimelate deacetylase"/>
    <property type="match status" value="1"/>
</dbReference>
<gene>
    <name evidence="5" type="ORF">SAMN05216187_10754</name>
</gene>
<protein>
    <submittedName>
        <fullName evidence="5">Amidohydrolase</fullName>
    </submittedName>
</protein>
<dbReference type="Gene3D" id="3.30.70.360">
    <property type="match status" value="1"/>
</dbReference>
<dbReference type="Gene3D" id="3.40.630.10">
    <property type="entry name" value="Zn peptidases"/>
    <property type="match status" value="1"/>
</dbReference>
<comment type="similarity">
    <text evidence="1">Belongs to the peptidase M20 family.</text>
</comment>
<dbReference type="SUPFAM" id="SSF55031">
    <property type="entry name" value="Bacterial exopeptidase dimerisation domain"/>
    <property type="match status" value="1"/>
</dbReference>
<accession>A0A1G9B0Q4</accession>
<feature type="domain" description="Peptidase M20 dimerisation" evidence="4">
    <location>
        <begin position="190"/>
        <end position="283"/>
    </location>
</feature>
<feature type="binding site" evidence="3">
    <location>
        <position position="106"/>
    </location>
    <ligand>
        <name>Mn(2+)</name>
        <dbReference type="ChEBI" id="CHEBI:29035"/>
        <label>2</label>
    </ligand>
</feature>
<dbReference type="GO" id="GO:0046872">
    <property type="term" value="F:metal ion binding"/>
    <property type="evidence" value="ECO:0007669"/>
    <property type="project" value="UniProtKB-KW"/>
</dbReference>
<feature type="binding site" evidence="3">
    <location>
        <position position="142"/>
    </location>
    <ligand>
        <name>Mn(2+)</name>
        <dbReference type="ChEBI" id="CHEBI:29035"/>
        <label>2</label>
    </ligand>
</feature>
<keyword evidence="3" id="KW-0464">Manganese</keyword>
<dbReference type="RefSeq" id="WP_092597963.1">
    <property type="nucleotide sequence ID" value="NZ_FNFI01000007.1"/>
</dbReference>
<dbReference type="Pfam" id="PF07687">
    <property type="entry name" value="M20_dimer"/>
    <property type="match status" value="1"/>
</dbReference>
<dbReference type="PIRSF" id="PIRSF005962">
    <property type="entry name" value="Pept_M20D_amidohydro"/>
    <property type="match status" value="1"/>
</dbReference>
<dbReference type="PANTHER" id="PTHR11014">
    <property type="entry name" value="PEPTIDASE M20 FAMILY MEMBER"/>
    <property type="match status" value="1"/>
</dbReference>
<dbReference type="AlphaFoldDB" id="A0A1G9B0Q4"/>
<feature type="binding site" evidence="3">
    <location>
        <position position="364"/>
    </location>
    <ligand>
        <name>Mn(2+)</name>
        <dbReference type="ChEBI" id="CHEBI:29035"/>
        <label>2</label>
    </ligand>
</feature>
<organism evidence="5 6">
    <name type="scientific">Jeotgalicoccus aerolatus</name>
    <dbReference type="NCBI Taxonomy" id="709510"/>
    <lineage>
        <taxon>Bacteria</taxon>
        <taxon>Bacillati</taxon>
        <taxon>Bacillota</taxon>
        <taxon>Bacilli</taxon>
        <taxon>Bacillales</taxon>
        <taxon>Staphylococcaceae</taxon>
        <taxon>Jeotgalicoccus</taxon>
    </lineage>
</organism>
<evidence type="ECO:0000256" key="1">
    <source>
        <dbReference type="ARBA" id="ARBA00006153"/>
    </source>
</evidence>
<feature type="binding site" evidence="3">
    <location>
        <position position="108"/>
    </location>
    <ligand>
        <name>Mn(2+)</name>
        <dbReference type="ChEBI" id="CHEBI:29035"/>
        <label>2</label>
    </ligand>
</feature>
<dbReference type="STRING" id="586411.SAMN05216187_10754"/>
<dbReference type="GO" id="GO:0050118">
    <property type="term" value="F:N-acetyldiaminopimelate deacetylase activity"/>
    <property type="evidence" value="ECO:0007669"/>
    <property type="project" value="UniProtKB-ARBA"/>
</dbReference>
<comment type="cofactor">
    <cofactor evidence="3">
        <name>Mn(2+)</name>
        <dbReference type="ChEBI" id="CHEBI:29035"/>
    </cofactor>
    <text evidence="3">The Mn(2+) ion enhances activity.</text>
</comment>
<evidence type="ECO:0000256" key="2">
    <source>
        <dbReference type="ARBA" id="ARBA00022801"/>
    </source>
</evidence>
<proteinExistence type="inferred from homology"/>